<reference evidence="2" key="1">
    <citation type="submission" date="2017-01" db="EMBL/GenBank/DDBJ databases">
        <authorList>
            <person name="Varghese N."/>
            <person name="Submissions S."/>
        </authorList>
    </citation>
    <scope>NUCLEOTIDE SEQUENCE [LARGE SCALE GENOMIC DNA]</scope>
    <source>
        <strain evidence="2">ATCC 12950</strain>
    </source>
</reference>
<keyword evidence="2" id="KW-1185">Reference proteome</keyword>
<evidence type="ECO:0008006" key="3">
    <source>
        <dbReference type="Google" id="ProtNLM"/>
    </source>
</evidence>
<dbReference type="Pfam" id="PF04978">
    <property type="entry name" value="MST"/>
    <property type="match status" value="1"/>
</dbReference>
<dbReference type="EMBL" id="FTNI01000037">
    <property type="protein sequence ID" value="SIS19978.1"/>
    <property type="molecule type" value="Genomic_DNA"/>
</dbReference>
<dbReference type="Gene3D" id="1.20.120.450">
    <property type="entry name" value="dinb family like domain"/>
    <property type="match status" value="1"/>
</dbReference>
<dbReference type="Proteomes" id="UP000186096">
    <property type="component" value="Unassembled WGS sequence"/>
</dbReference>
<dbReference type="RefSeq" id="WP_030511220.1">
    <property type="nucleotide sequence ID" value="NZ_CP192071.1"/>
</dbReference>
<protein>
    <recommendedName>
        <fullName evidence="3">DinB superfamily protein</fullName>
    </recommendedName>
</protein>
<dbReference type="AlphaFoldDB" id="A0A1N7H5N3"/>
<dbReference type="OrthoDB" id="4548523at2"/>
<accession>A0A1N7H5N3</accession>
<organism evidence="1 2">
    <name type="scientific">Microbispora rosea</name>
    <dbReference type="NCBI Taxonomy" id="58117"/>
    <lineage>
        <taxon>Bacteria</taxon>
        <taxon>Bacillati</taxon>
        <taxon>Actinomycetota</taxon>
        <taxon>Actinomycetes</taxon>
        <taxon>Streptosporangiales</taxon>
        <taxon>Streptosporangiaceae</taxon>
        <taxon>Microbispora</taxon>
    </lineage>
</organism>
<dbReference type="InterPro" id="IPR007061">
    <property type="entry name" value="MST-like"/>
</dbReference>
<evidence type="ECO:0000313" key="1">
    <source>
        <dbReference type="EMBL" id="SIS19978.1"/>
    </source>
</evidence>
<dbReference type="STRING" id="58117.SAMN05421833_13736"/>
<dbReference type="InterPro" id="IPR034660">
    <property type="entry name" value="DinB/YfiT-like"/>
</dbReference>
<dbReference type="SUPFAM" id="SSF109854">
    <property type="entry name" value="DinB/YfiT-like putative metalloenzymes"/>
    <property type="match status" value="1"/>
</dbReference>
<name>A0A1N7H5N3_9ACTN</name>
<evidence type="ECO:0000313" key="2">
    <source>
        <dbReference type="Proteomes" id="UP000186096"/>
    </source>
</evidence>
<sequence length="196" mass="22224">MTAWEPKNDLHRYLQAARDALLWKLDGLSEYEIRRPLTPTGTNLLGLVKHLAGVEAGYFGETFGRPFGEPLPWIADDAEDNADMWATADESRDDIAGLYRRVWQHADTTIAALALDATGRVRWWPDERSEVTLHQILVHVIAETNRHAGHADIVRELIDGEAGMRDGNLNLPSGDQKWWEDYRNRLEQTAREAGRG</sequence>
<gene>
    <name evidence="1" type="ORF">SAMN05421833_13736</name>
</gene>
<proteinExistence type="predicted"/>